<keyword evidence="14" id="KW-1185">Reference proteome</keyword>
<comment type="subcellular location">
    <subcellularLocation>
        <location evidence="2">Membrane</location>
        <topology evidence="2">Multi-pass membrane protein</topology>
    </subcellularLocation>
</comment>
<evidence type="ECO:0000313" key="13">
    <source>
        <dbReference type="EMBL" id="CAJ0590047.1"/>
    </source>
</evidence>
<dbReference type="GO" id="GO:0046872">
    <property type="term" value="F:metal ion binding"/>
    <property type="evidence" value="ECO:0007669"/>
    <property type="project" value="UniProtKB-KW"/>
</dbReference>
<dbReference type="Proteomes" id="UP001176961">
    <property type="component" value="Unassembled WGS sequence"/>
</dbReference>
<feature type="transmembrane region" description="Helical" evidence="11">
    <location>
        <begin position="98"/>
        <end position="121"/>
    </location>
</feature>
<dbReference type="EMBL" id="CATQJL010000001">
    <property type="protein sequence ID" value="CAJ0590047.1"/>
    <property type="molecule type" value="Genomic_DNA"/>
</dbReference>
<evidence type="ECO:0000256" key="4">
    <source>
        <dbReference type="ARBA" id="ARBA00022617"/>
    </source>
</evidence>
<dbReference type="AlphaFoldDB" id="A0AA36GDI2"/>
<dbReference type="Pfam" id="PF03188">
    <property type="entry name" value="Cytochrom_B561"/>
    <property type="match status" value="1"/>
</dbReference>
<accession>A0AA36GDI2</accession>
<feature type="transmembrane region" description="Helical" evidence="11">
    <location>
        <begin position="57"/>
        <end position="77"/>
    </location>
</feature>
<evidence type="ECO:0000256" key="7">
    <source>
        <dbReference type="ARBA" id="ARBA00022982"/>
    </source>
</evidence>
<evidence type="ECO:0000256" key="11">
    <source>
        <dbReference type="SAM" id="Phobius"/>
    </source>
</evidence>
<feature type="domain" description="Cytochrome b561" evidence="12">
    <location>
        <begin position="21"/>
        <end position="244"/>
    </location>
</feature>
<proteinExistence type="predicted"/>
<evidence type="ECO:0000256" key="9">
    <source>
        <dbReference type="ARBA" id="ARBA00023004"/>
    </source>
</evidence>
<protein>
    <recommendedName>
        <fullName evidence="12">Cytochrome b561 domain-containing protein</fullName>
    </recommendedName>
</protein>
<dbReference type="InterPro" id="IPR006593">
    <property type="entry name" value="Cyt_b561/ferric_Rdtase_TM"/>
</dbReference>
<dbReference type="PROSITE" id="PS50939">
    <property type="entry name" value="CYTOCHROME_B561"/>
    <property type="match status" value="1"/>
</dbReference>
<comment type="caution">
    <text evidence="13">The sequence shown here is derived from an EMBL/GenBank/DDBJ whole genome shotgun (WGS) entry which is preliminary data.</text>
</comment>
<feature type="transmembrane region" description="Helical" evidence="11">
    <location>
        <begin position="172"/>
        <end position="195"/>
    </location>
</feature>
<dbReference type="PANTHER" id="PTHR10106:SF50">
    <property type="entry name" value="CYTOCHROME B561 DOMAIN-CONTAINING PROTEIN"/>
    <property type="match status" value="1"/>
</dbReference>
<feature type="transmembrane region" description="Helical" evidence="11">
    <location>
        <begin position="12"/>
        <end position="37"/>
    </location>
</feature>
<keyword evidence="8 11" id="KW-1133">Transmembrane helix</keyword>
<feature type="transmembrane region" description="Helical" evidence="11">
    <location>
        <begin position="223"/>
        <end position="244"/>
    </location>
</feature>
<feature type="transmembrane region" description="Helical" evidence="11">
    <location>
        <begin position="133"/>
        <end position="160"/>
    </location>
</feature>
<evidence type="ECO:0000256" key="5">
    <source>
        <dbReference type="ARBA" id="ARBA00022692"/>
    </source>
</evidence>
<organism evidence="13 14">
    <name type="scientific">Cylicocyclus nassatus</name>
    <name type="common">Nematode worm</name>
    <dbReference type="NCBI Taxonomy" id="53992"/>
    <lineage>
        <taxon>Eukaryota</taxon>
        <taxon>Metazoa</taxon>
        <taxon>Ecdysozoa</taxon>
        <taxon>Nematoda</taxon>
        <taxon>Chromadorea</taxon>
        <taxon>Rhabditida</taxon>
        <taxon>Rhabditina</taxon>
        <taxon>Rhabditomorpha</taxon>
        <taxon>Strongyloidea</taxon>
        <taxon>Strongylidae</taxon>
        <taxon>Cylicocyclus</taxon>
    </lineage>
</organism>
<keyword evidence="9" id="KW-0408">Iron</keyword>
<dbReference type="GO" id="GO:0016020">
    <property type="term" value="C:membrane"/>
    <property type="evidence" value="ECO:0007669"/>
    <property type="project" value="UniProtKB-SubCell"/>
</dbReference>
<keyword evidence="4" id="KW-0349">Heme</keyword>
<keyword evidence="7" id="KW-0249">Electron transport</keyword>
<dbReference type="PANTHER" id="PTHR10106">
    <property type="entry name" value="CYTOCHROME B561-RELATED"/>
    <property type="match status" value="1"/>
</dbReference>
<evidence type="ECO:0000313" key="14">
    <source>
        <dbReference type="Proteomes" id="UP001176961"/>
    </source>
</evidence>
<dbReference type="InterPro" id="IPR043205">
    <property type="entry name" value="CYB561/CYBRD1-like"/>
</dbReference>
<evidence type="ECO:0000256" key="8">
    <source>
        <dbReference type="ARBA" id="ARBA00022989"/>
    </source>
</evidence>
<evidence type="ECO:0000256" key="6">
    <source>
        <dbReference type="ARBA" id="ARBA00022723"/>
    </source>
</evidence>
<evidence type="ECO:0000256" key="1">
    <source>
        <dbReference type="ARBA" id="ARBA00001970"/>
    </source>
</evidence>
<dbReference type="CDD" id="cd08554">
    <property type="entry name" value="Cyt_b561"/>
    <property type="match status" value="1"/>
</dbReference>
<evidence type="ECO:0000256" key="2">
    <source>
        <dbReference type="ARBA" id="ARBA00004141"/>
    </source>
</evidence>
<keyword evidence="3" id="KW-0813">Transport</keyword>
<dbReference type="Gene3D" id="1.20.120.1770">
    <property type="match status" value="1"/>
</dbReference>
<comment type="cofactor">
    <cofactor evidence="1">
        <name>heme b</name>
        <dbReference type="ChEBI" id="CHEBI:60344"/>
    </cofactor>
</comment>
<sequence>MLSLASSPRRRYLYFDIVLPFNQLFGFIYVILTGYLFNTMGRGIKWPDKSGTNRDDVQNYGGVNLHGMFMSSALVFIQGEALLSYRLYRYDAKLLSKFIHFSFHILAIALFLTGFSAIVVQKNYLGLSHFTSVHSWIGLSVMFIYIVQFTFGFVSFFIAGINDETRTKFMPVHQTVGALLFAVSIAQAIIGFVQYDDLYNRLYGNDGCPTDREAPLVCGDYKFVYNFAIIFCVLYALTLLFLVVPPIWRRKKTEEETQ</sequence>
<keyword evidence="10 11" id="KW-0472">Membrane</keyword>
<keyword evidence="6" id="KW-0479">Metal-binding</keyword>
<keyword evidence="5 11" id="KW-0812">Transmembrane</keyword>
<name>A0AA36GDI2_CYLNA</name>
<reference evidence="13" key="1">
    <citation type="submission" date="2023-07" db="EMBL/GenBank/DDBJ databases">
        <authorList>
            <consortium name="CYATHOMIX"/>
        </authorList>
    </citation>
    <scope>NUCLEOTIDE SEQUENCE</scope>
    <source>
        <strain evidence="13">N/A</strain>
    </source>
</reference>
<evidence type="ECO:0000259" key="12">
    <source>
        <dbReference type="PROSITE" id="PS50939"/>
    </source>
</evidence>
<evidence type="ECO:0000256" key="10">
    <source>
        <dbReference type="ARBA" id="ARBA00023136"/>
    </source>
</evidence>
<dbReference type="GO" id="GO:0016491">
    <property type="term" value="F:oxidoreductase activity"/>
    <property type="evidence" value="ECO:0007669"/>
    <property type="project" value="InterPro"/>
</dbReference>
<dbReference type="SMART" id="SM00665">
    <property type="entry name" value="B561"/>
    <property type="match status" value="1"/>
</dbReference>
<gene>
    <name evidence="13" type="ORF">CYNAS_LOCUS2030</name>
</gene>
<evidence type="ECO:0000256" key="3">
    <source>
        <dbReference type="ARBA" id="ARBA00022448"/>
    </source>
</evidence>